<organism evidence="1 2">
    <name type="scientific">Paramuricea clavata</name>
    <name type="common">Red gorgonian</name>
    <name type="synonym">Violescent sea-whip</name>
    <dbReference type="NCBI Taxonomy" id="317549"/>
    <lineage>
        <taxon>Eukaryota</taxon>
        <taxon>Metazoa</taxon>
        <taxon>Cnidaria</taxon>
        <taxon>Anthozoa</taxon>
        <taxon>Octocorallia</taxon>
        <taxon>Malacalcyonacea</taxon>
        <taxon>Plexauridae</taxon>
        <taxon>Paramuricea</taxon>
    </lineage>
</organism>
<dbReference type="AlphaFoldDB" id="A0A6S7HD01"/>
<dbReference type="PANTHER" id="PTHR10974">
    <property type="entry name" value="FI08016P-RELATED"/>
    <property type="match status" value="1"/>
</dbReference>
<dbReference type="InterPro" id="IPR004245">
    <property type="entry name" value="DUF229"/>
</dbReference>
<keyword evidence="2" id="KW-1185">Reference proteome</keyword>
<dbReference type="InterPro" id="IPR017850">
    <property type="entry name" value="Alkaline_phosphatase_core_sf"/>
</dbReference>
<reference evidence="1" key="1">
    <citation type="submission" date="2020-04" db="EMBL/GenBank/DDBJ databases">
        <authorList>
            <person name="Alioto T."/>
            <person name="Alioto T."/>
            <person name="Gomez Garrido J."/>
        </authorList>
    </citation>
    <scope>NUCLEOTIDE SEQUENCE</scope>
    <source>
        <strain evidence="1">A484AB</strain>
    </source>
</reference>
<dbReference type="OrthoDB" id="5982518at2759"/>
<gene>
    <name evidence="1" type="ORF">PACLA_8A007035</name>
</gene>
<accession>A0A6S7HD01</accession>
<dbReference type="Pfam" id="PF02995">
    <property type="entry name" value="DUF229"/>
    <property type="match status" value="1"/>
</dbReference>
<dbReference type="FunFam" id="3.40.720.10:FF:000017">
    <property type="entry name" value="Predicted protein"/>
    <property type="match status" value="1"/>
</dbReference>
<proteinExistence type="predicted"/>
<protein>
    <submittedName>
        <fullName evidence="1">Uncharacterized protein LOC110252137 isoform X2</fullName>
    </submittedName>
</protein>
<dbReference type="Gene3D" id="3.40.720.10">
    <property type="entry name" value="Alkaline Phosphatase, subunit A"/>
    <property type="match status" value="1"/>
</dbReference>
<name>A0A6S7HD01_PARCT</name>
<sequence length="679" mass="77280">MISGDFTCKSSISNTSCTFSMSEKNGMKICLNLGKKCKGFTYNLGPNTVTLKMGVLDKPKFTLGVITVLKNEHKEILDFEEETCAPRMESQTKSTEDKKKNNICNLPVIDPFDPTVMKMIEKVPPLVCKGEKNLTFYQNGLLRITPGKSVKKVDYQTLRRKSNSGQGYDVFRTGTLTPSDPEVKLNEDMVYLEIETDNSDQQREFHLDVQPRKEYVERMAESKPGIPLNIMMVGLDSTSHAHFQRKLGPVYKYLKEDLQSVIFNGHSIVGDGTTENVVGMLVGRLLDELPEARVGRLDGTCIDRWPLIFKDMRARGYVTYYSEDEVYNGAITHRLQGFCKPPIDHYLLPLWYAGLNKMTSLYRKVAEFGTYIKGHCLGSQAIYNVSFNAIQSFFEVYPNTPKFGFQFNADFCHHESFNFISLVEDRLLNFLKLMKDKNYLNNTLLILFGDHGLRYGFVRSSIIGRMEERLPFLSLTFPPWFQSSYPELYANLRKNAEVLTSHFDLHATLQHLLTYPKEPQGLPHGKSLLTNIGWRTCEQTGIPLHYCPCLDWDPVSADHEHVVKSGFAVVSKINEMLKENGLTEKCATLELKKVKSAIVVTSKKGGYEKKIDFRVLQGGCMYQLQIETSPNNGLYEATVQVINGEPRVSLEISRINEYGNAAHCIRNTQPLLRRFCYCL</sequence>
<dbReference type="CDD" id="cd16021">
    <property type="entry name" value="ALP_like"/>
    <property type="match status" value="1"/>
</dbReference>
<dbReference type="PANTHER" id="PTHR10974:SF1">
    <property type="entry name" value="FI08016P-RELATED"/>
    <property type="match status" value="1"/>
</dbReference>
<dbReference type="GO" id="GO:0005615">
    <property type="term" value="C:extracellular space"/>
    <property type="evidence" value="ECO:0007669"/>
    <property type="project" value="TreeGrafter"/>
</dbReference>
<dbReference type="EMBL" id="CACRXK020004483">
    <property type="protein sequence ID" value="CAB4002914.1"/>
    <property type="molecule type" value="Genomic_DNA"/>
</dbReference>
<dbReference type="Proteomes" id="UP001152795">
    <property type="component" value="Unassembled WGS sequence"/>
</dbReference>
<evidence type="ECO:0000313" key="1">
    <source>
        <dbReference type="EMBL" id="CAB4002914.1"/>
    </source>
</evidence>
<evidence type="ECO:0000313" key="2">
    <source>
        <dbReference type="Proteomes" id="UP001152795"/>
    </source>
</evidence>
<dbReference type="SUPFAM" id="SSF53649">
    <property type="entry name" value="Alkaline phosphatase-like"/>
    <property type="match status" value="1"/>
</dbReference>
<comment type="caution">
    <text evidence="1">The sequence shown here is derived from an EMBL/GenBank/DDBJ whole genome shotgun (WGS) entry which is preliminary data.</text>
</comment>